<evidence type="ECO:0000313" key="3">
    <source>
        <dbReference type="Proteomes" id="UP001597092"/>
    </source>
</evidence>
<organism evidence="2 3">
    <name type="scientific">Halobellus litoreus</name>
    <dbReference type="NCBI Taxonomy" id="755310"/>
    <lineage>
        <taxon>Archaea</taxon>
        <taxon>Methanobacteriati</taxon>
        <taxon>Methanobacteriota</taxon>
        <taxon>Stenosarchaea group</taxon>
        <taxon>Halobacteria</taxon>
        <taxon>Halobacteriales</taxon>
        <taxon>Haloferacaceae</taxon>
        <taxon>Halobellus</taxon>
    </lineage>
</organism>
<keyword evidence="3" id="KW-1185">Reference proteome</keyword>
<name>A0ABD6DY84_9EURY</name>
<proteinExistence type="predicted"/>
<accession>A0ABD6DY84</accession>
<sequence length="71" mass="7636">MKEPDVLGTTSDFDRKRVLFAFSFGVAVGLDLGPVVGMLASRGPVSVLECVKSRRREVRGEVELAVADALD</sequence>
<comment type="caution">
    <text evidence="2">The sequence shown here is derived from an EMBL/GenBank/DDBJ whole genome shotgun (WGS) entry which is preliminary data.</text>
</comment>
<dbReference type="Proteomes" id="UP001597092">
    <property type="component" value="Unassembled WGS sequence"/>
</dbReference>
<gene>
    <name evidence="2" type="ORF">ACFSAS_16390</name>
</gene>
<keyword evidence="1" id="KW-0472">Membrane</keyword>
<keyword evidence="1" id="KW-0812">Transmembrane</keyword>
<dbReference type="EMBL" id="JBHUDP010000008">
    <property type="protein sequence ID" value="MFD1687181.1"/>
    <property type="molecule type" value="Genomic_DNA"/>
</dbReference>
<dbReference type="AlphaFoldDB" id="A0ABD6DY84"/>
<protein>
    <submittedName>
        <fullName evidence="2">Uncharacterized protein</fullName>
    </submittedName>
</protein>
<feature type="transmembrane region" description="Helical" evidence="1">
    <location>
        <begin position="20"/>
        <end position="40"/>
    </location>
</feature>
<evidence type="ECO:0000313" key="2">
    <source>
        <dbReference type="EMBL" id="MFD1687181.1"/>
    </source>
</evidence>
<reference evidence="2 3" key="1">
    <citation type="journal article" date="2019" name="Int. J. Syst. Evol. Microbiol.">
        <title>The Global Catalogue of Microorganisms (GCM) 10K type strain sequencing project: providing services to taxonomists for standard genome sequencing and annotation.</title>
        <authorList>
            <consortium name="The Broad Institute Genomics Platform"/>
            <consortium name="The Broad Institute Genome Sequencing Center for Infectious Disease"/>
            <person name="Wu L."/>
            <person name="Ma J."/>
        </authorList>
    </citation>
    <scope>NUCLEOTIDE SEQUENCE [LARGE SCALE GENOMIC DNA]</scope>
    <source>
        <strain evidence="2 3">CGMCC 1.10387</strain>
    </source>
</reference>
<dbReference type="RefSeq" id="WP_256309239.1">
    <property type="nucleotide sequence ID" value="NZ_JANHAW010000005.1"/>
</dbReference>
<evidence type="ECO:0000256" key="1">
    <source>
        <dbReference type="SAM" id="Phobius"/>
    </source>
</evidence>
<keyword evidence="1" id="KW-1133">Transmembrane helix</keyword>